<dbReference type="SUPFAM" id="SSF57302">
    <property type="entry name" value="Snake toxin-like"/>
    <property type="match status" value="1"/>
</dbReference>
<reference evidence="2" key="1">
    <citation type="submission" date="2023-10" db="EMBL/GenBank/DDBJ databases">
        <title>Genome assembly of Pristionchus species.</title>
        <authorList>
            <person name="Yoshida K."/>
            <person name="Sommer R.J."/>
        </authorList>
    </citation>
    <scope>NUCLEOTIDE SEQUENCE</scope>
    <source>
        <strain evidence="2">RS0144</strain>
    </source>
</reference>
<protein>
    <submittedName>
        <fullName evidence="2">Uncharacterized protein</fullName>
    </submittedName>
</protein>
<dbReference type="PANTHER" id="PTHR34721">
    <property type="entry name" value="PROTEIN CBG09734"/>
    <property type="match status" value="1"/>
</dbReference>
<dbReference type="Proteomes" id="UP001432027">
    <property type="component" value="Unassembled WGS sequence"/>
</dbReference>
<dbReference type="EMBL" id="BTSX01000001">
    <property type="protein sequence ID" value="GMS79779.1"/>
    <property type="molecule type" value="Genomic_DNA"/>
</dbReference>
<proteinExistence type="predicted"/>
<feature type="non-terminal residue" evidence="2">
    <location>
        <position position="1"/>
    </location>
</feature>
<sequence>HKHGLRIVAPQALVMTFLPLIFSIFFLPLVSSLQCYTFQTPASTDLTNVQKTTVDCPITSRFCVSSYQQVTNGAGNSMLMESRGCADDVICHSFVKSQCTGCLGSGYGKMCCCMGDHCNERME</sequence>
<comment type="caution">
    <text evidence="2">The sequence shown here is derived from an EMBL/GenBank/DDBJ whole genome shotgun (WGS) entry which is preliminary data.</text>
</comment>
<keyword evidence="1" id="KW-0812">Transmembrane</keyword>
<evidence type="ECO:0000313" key="3">
    <source>
        <dbReference type="Proteomes" id="UP001432027"/>
    </source>
</evidence>
<keyword evidence="1" id="KW-1133">Transmembrane helix</keyword>
<keyword evidence="1" id="KW-0472">Membrane</keyword>
<dbReference type="AlphaFoldDB" id="A0AAV5SI67"/>
<accession>A0AAV5SI67</accession>
<evidence type="ECO:0000256" key="1">
    <source>
        <dbReference type="SAM" id="Phobius"/>
    </source>
</evidence>
<dbReference type="InterPro" id="IPR045860">
    <property type="entry name" value="Snake_toxin-like_sf"/>
</dbReference>
<keyword evidence="3" id="KW-1185">Reference proteome</keyword>
<gene>
    <name evidence="2" type="ORF">PENTCL1PPCAC_1954</name>
</gene>
<dbReference type="PANTHER" id="PTHR34721:SF11">
    <property type="entry name" value="ACTIVIN_RECP DOMAIN-CONTAINING PROTEIN"/>
    <property type="match status" value="1"/>
</dbReference>
<evidence type="ECO:0000313" key="2">
    <source>
        <dbReference type="EMBL" id="GMS79779.1"/>
    </source>
</evidence>
<name>A0AAV5SI67_9BILA</name>
<feature type="transmembrane region" description="Helical" evidence="1">
    <location>
        <begin position="12"/>
        <end position="30"/>
    </location>
</feature>
<organism evidence="2 3">
    <name type="scientific">Pristionchus entomophagus</name>
    <dbReference type="NCBI Taxonomy" id="358040"/>
    <lineage>
        <taxon>Eukaryota</taxon>
        <taxon>Metazoa</taxon>
        <taxon>Ecdysozoa</taxon>
        <taxon>Nematoda</taxon>
        <taxon>Chromadorea</taxon>
        <taxon>Rhabditida</taxon>
        <taxon>Rhabditina</taxon>
        <taxon>Diplogasteromorpha</taxon>
        <taxon>Diplogasteroidea</taxon>
        <taxon>Neodiplogasteridae</taxon>
        <taxon>Pristionchus</taxon>
    </lineage>
</organism>
<dbReference type="CDD" id="cd00117">
    <property type="entry name" value="TFP"/>
    <property type="match status" value="1"/>
</dbReference>